<dbReference type="InterPro" id="IPR017517">
    <property type="entry name" value="Maleyloyr_isom"/>
</dbReference>
<reference evidence="2" key="2">
    <citation type="submission" date="2021-04" db="EMBL/GenBank/DDBJ databases">
        <authorList>
            <person name="Gilroy R."/>
        </authorList>
    </citation>
    <scope>NUCLEOTIDE SEQUENCE</scope>
    <source>
        <strain evidence="2">CHK130-7132</strain>
    </source>
</reference>
<sequence>MSSTARPAAPEVAARWRERSAPFTAEVEAIEDWDAPSPCEGWTARDVLTHVIDTEREFLTRVDLAAEETVEAGGDPAARWAAHLAVVQSLLADSAVAARPHDGAFGPTTVGDVLLDFYGFDLIVHRWDLARSQGREARLSEAELTLVDAAVDGWGEHAYAPGIFGAPVDVPAGADAQTRVLARTGRRA</sequence>
<dbReference type="NCBIfam" id="TIGR03086">
    <property type="entry name" value="TIGR03086 family metal-binding protein"/>
    <property type="match status" value="1"/>
</dbReference>
<reference evidence="2" key="1">
    <citation type="journal article" date="2021" name="PeerJ">
        <title>Extensive microbial diversity within the chicken gut microbiome revealed by metagenomics and culture.</title>
        <authorList>
            <person name="Gilroy R."/>
            <person name="Ravi A."/>
            <person name="Getino M."/>
            <person name="Pursley I."/>
            <person name="Horton D.L."/>
            <person name="Alikhan N.F."/>
            <person name="Baker D."/>
            <person name="Gharbi K."/>
            <person name="Hall N."/>
            <person name="Watson M."/>
            <person name="Adriaenssens E.M."/>
            <person name="Foster-Nyarko E."/>
            <person name="Jarju S."/>
            <person name="Secka A."/>
            <person name="Antonio M."/>
            <person name="Oren A."/>
            <person name="Chaudhuri R.R."/>
            <person name="La Ragione R."/>
            <person name="Hildebrand F."/>
            <person name="Pallen M.J."/>
        </authorList>
    </citation>
    <scope>NUCLEOTIDE SEQUENCE</scope>
    <source>
        <strain evidence="2">CHK130-7132</strain>
    </source>
</reference>
<evidence type="ECO:0000313" key="2">
    <source>
        <dbReference type="EMBL" id="HJC70455.1"/>
    </source>
</evidence>
<dbReference type="InterPro" id="IPR017520">
    <property type="entry name" value="CHP03086"/>
</dbReference>
<protein>
    <submittedName>
        <fullName evidence="2">TIGR03086 family protein</fullName>
    </submittedName>
</protein>
<evidence type="ECO:0000313" key="3">
    <source>
        <dbReference type="Proteomes" id="UP000823854"/>
    </source>
</evidence>
<dbReference type="Proteomes" id="UP000823854">
    <property type="component" value="Unassembled WGS sequence"/>
</dbReference>
<feature type="domain" description="Mycothiol-dependent maleylpyruvate isomerase metal-binding" evidence="1">
    <location>
        <begin position="18"/>
        <end position="130"/>
    </location>
</feature>
<evidence type="ECO:0000259" key="1">
    <source>
        <dbReference type="Pfam" id="PF11716"/>
    </source>
</evidence>
<comment type="caution">
    <text evidence="2">The sequence shown here is derived from an EMBL/GenBank/DDBJ whole genome shotgun (WGS) entry which is preliminary data.</text>
</comment>
<name>A0A9D2Q3Z1_9MICO</name>
<dbReference type="GO" id="GO:0046872">
    <property type="term" value="F:metal ion binding"/>
    <property type="evidence" value="ECO:0007669"/>
    <property type="project" value="InterPro"/>
</dbReference>
<dbReference type="EMBL" id="DWWC01000259">
    <property type="protein sequence ID" value="HJC70455.1"/>
    <property type="molecule type" value="Genomic_DNA"/>
</dbReference>
<proteinExistence type="predicted"/>
<gene>
    <name evidence="2" type="ORF">H9932_12390</name>
</gene>
<dbReference type="SUPFAM" id="SSF109854">
    <property type="entry name" value="DinB/YfiT-like putative metalloenzymes"/>
    <property type="match status" value="1"/>
</dbReference>
<accession>A0A9D2Q3Z1</accession>
<dbReference type="AlphaFoldDB" id="A0A9D2Q3Z1"/>
<dbReference type="Pfam" id="PF11716">
    <property type="entry name" value="MDMPI_N"/>
    <property type="match status" value="1"/>
</dbReference>
<dbReference type="NCBIfam" id="TIGR03083">
    <property type="entry name" value="maleylpyruvate isomerase family mycothiol-dependent enzyme"/>
    <property type="match status" value="1"/>
</dbReference>
<dbReference type="Gene3D" id="1.20.120.450">
    <property type="entry name" value="dinb family like domain"/>
    <property type="match status" value="1"/>
</dbReference>
<dbReference type="InterPro" id="IPR034660">
    <property type="entry name" value="DinB/YfiT-like"/>
</dbReference>
<dbReference type="InterPro" id="IPR024344">
    <property type="entry name" value="MDMPI_metal-binding"/>
</dbReference>
<organism evidence="2 3">
    <name type="scientific">Candidatus Brachybacterium intestinipullorum</name>
    <dbReference type="NCBI Taxonomy" id="2838512"/>
    <lineage>
        <taxon>Bacteria</taxon>
        <taxon>Bacillati</taxon>
        <taxon>Actinomycetota</taxon>
        <taxon>Actinomycetes</taxon>
        <taxon>Micrococcales</taxon>
        <taxon>Dermabacteraceae</taxon>
        <taxon>Brachybacterium</taxon>
    </lineage>
</organism>